<sequence length="66" mass="7568">MSTIVLSMLLFMASILLSLKVHGTISNYVVPRSRNKKIMPWVLIEFIWRRKHCGDITGGIVKVLKK</sequence>
<proteinExistence type="predicted"/>
<comment type="caution">
    <text evidence="2">The sequence shown here is derived from an EMBL/GenBank/DDBJ whole genome shotgun (WGS) entry which is preliminary data.</text>
</comment>
<evidence type="ECO:0000313" key="3">
    <source>
        <dbReference type="Proteomes" id="UP000093000"/>
    </source>
</evidence>
<dbReference type="EMBL" id="LUGH01002452">
    <property type="protein sequence ID" value="OBZ80187.1"/>
    <property type="molecule type" value="Genomic_DNA"/>
</dbReference>
<keyword evidence="3" id="KW-1185">Reference proteome</keyword>
<protein>
    <submittedName>
        <fullName evidence="2">Uncharacterized protein</fullName>
    </submittedName>
</protein>
<evidence type="ECO:0000256" key="1">
    <source>
        <dbReference type="SAM" id="SignalP"/>
    </source>
</evidence>
<feature type="signal peptide" evidence="1">
    <location>
        <begin position="1"/>
        <end position="23"/>
    </location>
</feature>
<name>A0A1C7MTV4_9FUNG</name>
<dbReference type="InParanoid" id="A0A1C7MTV4"/>
<gene>
    <name evidence="2" type="ORF">A0J61_11764</name>
</gene>
<organism evidence="2 3">
    <name type="scientific">Choanephora cucurbitarum</name>
    <dbReference type="NCBI Taxonomy" id="101091"/>
    <lineage>
        <taxon>Eukaryota</taxon>
        <taxon>Fungi</taxon>
        <taxon>Fungi incertae sedis</taxon>
        <taxon>Mucoromycota</taxon>
        <taxon>Mucoromycotina</taxon>
        <taxon>Mucoromycetes</taxon>
        <taxon>Mucorales</taxon>
        <taxon>Mucorineae</taxon>
        <taxon>Choanephoraceae</taxon>
        <taxon>Choanephoroideae</taxon>
        <taxon>Choanephora</taxon>
    </lineage>
</organism>
<feature type="chain" id="PRO_5008889308" evidence="1">
    <location>
        <begin position="24"/>
        <end position="66"/>
    </location>
</feature>
<reference evidence="2 3" key="1">
    <citation type="submission" date="2016-03" db="EMBL/GenBank/DDBJ databases">
        <title>Choanephora cucurbitarum.</title>
        <authorList>
            <person name="Min B."/>
            <person name="Park H."/>
            <person name="Park J.-H."/>
            <person name="Shin H.-D."/>
            <person name="Choi I.-G."/>
        </authorList>
    </citation>
    <scope>NUCLEOTIDE SEQUENCE [LARGE SCALE GENOMIC DNA]</scope>
    <source>
        <strain evidence="2 3">KUS-F28377</strain>
    </source>
</reference>
<dbReference type="AlphaFoldDB" id="A0A1C7MTV4"/>
<dbReference type="Proteomes" id="UP000093000">
    <property type="component" value="Unassembled WGS sequence"/>
</dbReference>
<dbReference type="OrthoDB" id="2216067at2759"/>
<accession>A0A1C7MTV4</accession>
<evidence type="ECO:0000313" key="2">
    <source>
        <dbReference type="EMBL" id="OBZ80187.1"/>
    </source>
</evidence>
<keyword evidence="1" id="KW-0732">Signal</keyword>